<comment type="similarity">
    <text evidence="8 9">Belongs to the TonB-dependent receptor family.</text>
</comment>
<evidence type="ECO:0000259" key="13">
    <source>
        <dbReference type="Pfam" id="PF07715"/>
    </source>
</evidence>
<comment type="caution">
    <text evidence="14">The sequence shown here is derived from an EMBL/GenBank/DDBJ whole genome shotgun (WGS) entry which is preliminary data.</text>
</comment>
<dbReference type="Pfam" id="PF07715">
    <property type="entry name" value="Plug"/>
    <property type="match status" value="1"/>
</dbReference>
<dbReference type="InterPro" id="IPR012910">
    <property type="entry name" value="Plug_dom"/>
</dbReference>
<evidence type="ECO:0000256" key="8">
    <source>
        <dbReference type="PROSITE-ProRule" id="PRU01360"/>
    </source>
</evidence>
<keyword evidence="15" id="KW-1185">Reference proteome</keyword>
<dbReference type="PANTHER" id="PTHR47234:SF1">
    <property type="entry name" value="TONB-DEPENDENT RECEPTOR"/>
    <property type="match status" value="1"/>
</dbReference>
<feature type="signal peptide" evidence="11">
    <location>
        <begin position="1"/>
        <end position="27"/>
    </location>
</feature>
<gene>
    <name evidence="14" type="ORF">GCM10009105_32560</name>
</gene>
<dbReference type="RefSeq" id="WP_343793052.1">
    <property type="nucleotide sequence ID" value="NZ_BAAAEU010000024.1"/>
</dbReference>
<keyword evidence="2 8" id="KW-0813">Transport</keyword>
<feature type="chain" id="PRO_5047240640" evidence="11">
    <location>
        <begin position="28"/>
        <end position="985"/>
    </location>
</feature>
<name>A0ABP3U0E3_9GAMM</name>
<dbReference type="PANTHER" id="PTHR47234">
    <property type="match status" value="1"/>
</dbReference>
<evidence type="ECO:0000256" key="5">
    <source>
        <dbReference type="ARBA" id="ARBA00023077"/>
    </source>
</evidence>
<organism evidence="14 15">
    <name type="scientific">Dokdonella soli</name>
    <dbReference type="NCBI Taxonomy" id="529810"/>
    <lineage>
        <taxon>Bacteria</taxon>
        <taxon>Pseudomonadati</taxon>
        <taxon>Pseudomonadota</taxon>
        <taxon>Gammaproteobacteria</taxon>
        <taxon>Lysobacterales</taxon>
        <taxon>Rhodanobacteraceae</taxon>
        <taxon>Dokdonella</taxon>
    </lineage>
</organism>
<keyword evidence="6 8" id="KW-0472">Membrane</keyword>
<protein>
    <submittedName>
        <fullName evidence="14">TonB-dependent receptor</fullName>
    </submittedName>
</protein>
<evidence type="ECO:0000256" key="3">
    <source>
        <dbReference type="ARBA" id="ARBA00022452"/>
    </source>
</evidence>
<dbReference type="SUPFAM" id="SSF56935">
    <property type="entry name" value="Porins"/>
    <property type="match status" value="1"/>
</dbReference>
<proteinExistence type="inferred from homology"/>
<dbReference type="InterPro" id="IPR036942">
    <property type="entry name" value="Beta-barrel_TonB_sf"/>
</dbReference>
<comment type="subcellular location">
    <subcellularLocation>
        <location evidence="1 8">Cell outer membrane</location>
        <topology evidence="1 8">Multi-pass membrane protein</topology>
    </subcellularLocation>
</comment>
<keyword evidence="14" id="KW-0675">Receptor</keyword>
<dbReference type="InterPro" id="IPR000531">
    <property type="entry name" value="Beta-barrel_TonB"/>
</dbReference>
<evidence type="ECO:0000256" key="9">
    <source>
        <dbReference type="RuleBase" id="RU003357"/>
    </source>
</evidence>
<evidence type="ECO:0000256" key="11">
    <source>
        <dbReference type="SAM" id="SignalP"/>
    </source>
</evidence>
<dbReference type="Gene3D" id="2.170.130.10">
    <property type="entry name" value="TonB-dependent receptor, plug domain"/>
    <property type="match status" value="1"/>
</dbReference>
<dbReference type="InterPro" id="IPR037066">
    <property type="entry name" value="Plug_dom_sf"/>
</dbReference>
<evidence type="ECO:0000256" key="7">
    <source>
        <dbReference type="ARBA" id="ARBA00023237"/>
    </source>
</evidence>
<dbReference type="Gene3D" id="2.40.170.20">
    <property type="entry name" value="TonB-dependent receptor, beta-barrel domain"/>
    <property type="match status" value="1"/>
</dbReference>
<dbReference type="EMBL" id="BAAAEU010000024">
    <property type="protein sequence ID" value="GAA0721866.1"/>
    <property type="molecule type" value="Genomic_DNA"/>
</dbReference>
<keyword evidence="7 8" id="KW-0998">Cell outer membrane</keyword>
<reference evidence="15" key="1">
    <citation type="journal article" date="2019" name="Int. J. Syst. Evol. Microbiol.">
        <title>The Global Catalogue of Microorganisms (GCM) 10K type strain sequencing project: providing services to taxonomists for standard genome sequencing and annotation.</title>
        <authorList>
            <consortium name="The Broad Institute Genomics Platform"/>
            <consortium name="The Broad Institute Genome Sequencing Center for Infectious Disease"/>
            <person name="Wu L."/>
            <person name="Ma J."/>
        </authorList>
    </citation>
    <scope>NUCLEOTIDE SEQUENCE [LARGE SCALE GENOMIC DNA]</scope>
    <source>
        <strain evidence="15">JCM 15421</strain>
    </source>
</reference>
<dbReference type="Pfam" id="PF00593">
    <property type="entry name" value="TonB_dep_Rec_b-barrel"/>
    <property type="match status" value="1"/>
</dbReference>
<keyword evidence="11" id="KW-0732">Signal</keyword>
<evidence type="ECO:0000256" key="2">
    <source>
        <dbReference type="ARBA" id="ARBA00022448"/>
    </source>
</evidence>
<dbReference type="Proteomes" id="UP001501523">
    <property type="component" value="Unassembled WGS sequence"/>
</dbReference>
<evidence type="ECO:0000259" key="12">
    <source>
        <dbReference type="Pfam" id="PF00593"/>
    </source>
</evidence>
<evidence type="ECO:0000256" key="4">
    <source>
        <dbReference type="ARBA" id="ARBA00022692"/>
    </source>
</evidence>
<keyword evidence="4 8" id="KW-0812">Transmembrane</keyword>
<sequence length="985" mass="108589">MTNSTFQRSALASALSLALLAPMAALAQSTAESQDQQAAPTPPANKKSDKKEESAQLRTILVTGSRIRRVEVEGAAPVVTITADDIKRQGFSTVADALQSMTQFAPNPQPDVLYGSRTPGAKPLELRFFGAGRSLLLVNGRRVADYPEPSGGQSNFSNYGNIPAAAIDRIEILATGASAIYGSDAVAGVINIILKKNYEGDQFSARVGGTERGGGSFNDFSWVGGKTGDNWSLTYSFENFRRQPIMGDDRPFMNSSLDKPRTIQNDSDRAIGIQEGIGIRLIDNDTGMRIAPPNGAATCDQFSGFNLFHRQNYTRTGLGQGTIKDRGYQCGQLNDFGANTLDNGNNNQLGNLYGTWNFSDSLQAWGSLAVYETKTTHQTDAPFVDMLNDGTWFDPGMTDATHPNGRNVTSAIRVFTPREVGSRDDYRNHTRDRYIDFAVGLKGKLFDDRFDWEASIGRSQDKTHESYLQLLPGPVNQFFLGPNLGTTPDGTPIYKLDQQRWWNPLTPAQFASIATHAVNEAKSWVNQANASVTGELFQGWAGPIGWAAEVEAARQGYKLSPDMRLVNGDFGANDDLGFVDQGGGSRSRYAVGTEFRVPLLSTLTASVGARWDSYKAVKNASNVSYMAGLEYRPVDSLLLRGTYATSFRAPDMHYTYALASSQTNRVEDDYLCQLKGAYPDCGFQTQYTHDALVTRQGSTHLDYEKGHSFTYGFVWNARDNLSITVDYWYIYLKNLIQDISAQDELAIERACAFGGSTSAGYVPTPSDCAFVHTRIHRNPTSNALVSVEQGPINKGGQRNAGIDASLKYALETARYGNFTLGLNYTLSTKYETSSHPGDPWRNERDDHVRSRVRGSVDWQYGRWNATVLGTRTGGLRSAHYLNCIPLSDGFIPPYGESGTDPNGCVDPLTHLSNGRVRLRGAPAIFWNFGLGYQVTDDAKLNLYVTDVFDKADVQDPYKLDYSYTWDNLYNQIGRAYSLEFVYRFR</sequence>
<evidence type="ECO:0000256" key="1">
    <source>
        <dbReference type="ARBA" id="ARBA00004571"/>
    </source>
</evidence>
<keyword evidence="3 8" id="KW-1134">Transmembrane beta strand</keyword>
<keyword evidence="5 9" id="KW-0798">TonB box</keyword>
<accession>A0ABP3U0E3</accession>
<feature type="domain" description="TonB-dependent receptor-like beta-barrel" evidence="12">
    <location>
        <begin position="403"/>
        <end position="945"/>
    </location>
</feature>
<dbReference type="PROSITE" id="PS52016">
    <property type="entry name" value="TONB_DEPENDENT_REC_3"/>
    <property type="match status" value="1"/>
</dbReference>
<feature type="compositionally biased region" description="Polar residues" evidence="10">
    <location>
        <begin position="28"/>
        <end position="39"/>
    </location>
</feature>
<evidence type="ECO:0000313" key="14">
    <source>
        <dbReference type="EMBL" id="GAA0721866.1"/>
    </source>
</evidence>
<dbReference type="InterPro" id="IPR039426">
    <property type="entry name" value="TonB-dep_rcpt-like"/>
</dbReference>
<evidence type="ECO:0000256" key="10">
    <source>
        <dbReference type="SAM" id="MobiDB-lite"/>
    </source>
</evidence>
<evidence type="ECO:0000256" key="6">
    <source>
        <dbReference type="ARBA" id="ARBA00023136"/>
    </source>
</evidence>
<feature type="domain" description="TonB-dependent receptor plug" evidence="13">
    <location>
        <begin position="75"/>
        <end position="189"/>
    </location>
</feature>
<feature type="compositionally biased region" description="Basic and acidic residues" evidence="10">
    <location>
        <begin position="46"/>
        <end position="55"/>
    </location>
</feature>
<feature type="region of interest" description="Disordered" evidence="10">
    <location>
        <begin position="28"/>
        <end position="55"/>
    </location>
</feature>
<evidence type="ECO:0000313" key="15">
    <source>
        <dbReference type="Proteomes" id="UP001501523"/>
    </source>
</evidence>